<protein>
    <submittedName>
        <fullName evidence="2">Uncharacterized protein</fullName>
    </submittedName>
</protein>
<keyword evidence="1" id="KW-1133">Transmembrane helix</keyword>
<keyword evidence="1" id="KW-0472">Membrane</keyword>
<name>A0A540NUQ8_MALBA</name>
<proteinExistence type="predicted"/>
<accession>A0A540NUQ8</accession>
<dbReference type="EMBL" id="VIEB01000005">
    <property type="protein sequence ID" value="TQE14313.1"/>
    <property type="molecule type" value="Genomic_DNA"/>
</dbReference>
<dbReference type="AlphaFoldDB" id="A0A540NUQ8"/>
<evidence type="ECO:0000313" key="3">
    <source>
        <dbReference type="Proteomes" id="UP000315295"/>
    </source>
</evidence>
<evidence type="ECO:0000256" key="1">
    <source>
        <dbReference type="SAM" id="Phobius"/>
    </source>
</evidence>
<keyword evidence="3" id="KW-1185">Reference proteome</keyword>
<evidence type="ECO:0000313" key="2">
    <source>
        <dbReference type="EMBL" id="TQE14313.1"/>
    </source>
</evidence>
<keyword evidence="1" id="KW-0812">Transmembrane</keyword>
<reference evidence="2 3" key="1">
    <citation type="journal article" date="2019" name="G3 (Bethesda)">
        <title>Sequencing of a Wild Apple (Malus baccata) Genome Unravels the Differences Between Cultivated and Wild Apple Species Regarding Disease Resistance and Cold Tolerance.</title>
        <authorList>
            <person name="Chen X."/>
        </authorList>
    </citation>
    <scope>NUCLEOTIDE SEQUENCE [LARGE SCALE GENOMIC DNA]</scope>
    <source>
        <strain evidence="3">cv. Shandingzi</strain>
        <tissue evidence="2">Leaves</tissue>
    </source>
</reference>
<feature type="transmembrane region" description="Helical" evidence="1">
    <location>
        <begin position="150"/>
        <end position="173"/>
    </location>
</feature>
<organism evidence="2 3">
    <name type="scientific">Malus baccata</name>
    <name type="common">Siberian crab apple</name>
    <name type="synonym">Pyrus baccata</name>
    <dbReference type="NCBI Taxonomy" id="106549"/>
    <lineage>
        <taxon>Eukaryota</taxon>
        <taxon>Viridiplantae</taxon>
        <taxon>Streptophyta</taxon>
        <taxon>Embryophyta</taxon>
        <taxon>Tracheophyta</taxon>
        <taxon>Spermatophyta</taxon>
        <taxon>Magnoliopsida</taxon>
        <taxon>eudicotyledons</taxon>
        <taxon>Gunneridae</taxon>
        <taxon>Pentapetalae</taxon>
        <taxon>rosids</taxon>
        <taxon>fabids</taxon>
        <taxon>Rosales</taxon>
        <taxon>Rosaceae</taxon>
        <taxon>Amygdaloideae</taxon>
        <taxon>Maleae</taxon>
        <taxon>Malus</taxon>
    </lineage>
</organism>
<dbReference type="Proteomes" id="UP000315295">
    <property type="component" value="Unassembled WGS sequence"/>
</dbReference>
<comment type="caution">
    <text evidence="2">The sequence shown here is derived from an EMBL/GenBank/DDBJ whole genome shotgun (WGS) entry which is preliminary data.</text>
</comment>
<sequence>MVESREEDTPGLRTQVHVEAMGYETRNRVLGYGHRVTPKTVSYASSSAASSSKKSSRPMSYMQQTSFLMPVYRAQLPSPSDSHMSPGVSNGGLSPSVPMGLFSELLSGSFDGDMMRYFGAQGGSAKGYGHREDHQKDLEHIQAWILLNNLLVFLTDIYDTLPTTGFFFVYFMYHGRFKRHYYRLIYIFECILCLL</sequence>
<gene>
    <name evidence="2" type="ORF">C1H46_000232</name>
</gene>